<organism evidence="2 3">
    <name type="scientific">Eiseniibacteriota bacterium</name>
    <dbReference type="NCBI Taxonomy" id="2212470"/>
    <lineage>
        <taxon>Bacteria</taxon>
        <taxon>Candidatus Eiseniibacteriota</taxon>
    </lineage>
</organism>
<keyword evidence="1" id="KW-1133">Transmembrane helix</keyword>
<keyword evidence="1" id="KW-0812">Transmembrane</keyword>
<protein>
    <submittedName>
        <fullName evidence="2">Uncharacterized protein</fullName>
    </submittedName>
</protein>
<accession>A0A9D6LB94</accession>
<gene>
    <name evidence="2" type="ORF">HY076_08950</name>
</gene>
<dbReference type="EMBL" id="JACQAY010000297">
    <property type="protein sequence ID" value="MBI3540385.1"/>
    <property type="molecule type" value="Genomic_DNA"/>
</dbReference>
<reference evidence="2" key="1">
    <citation type="submission" date="2020-07" db="EMBL/GenBank/DDBJ databases">
        <title>Huge and variable diversity of episymbiotic CPR bacteria and DPANN archaea in groundwater ecosystems.</title>
        <authorList>
            <person name="He C.Y."/>
            <person name="Keren R."/>
            <person name="Whittaker M."/>
            <person name="Farag I.F."/>
            <person name="Doudna J."/>
            <person name="Cate J.H.D."/>
            <person name="Banfield J.F."/>
        </authorList>
    </citation>
    <scope>NUCLEOTIDE SEQUENCE</scope>
    <source>
        <strain evidence="2">NC_groundwater_928_Pr1_S-0.2um_72_17</strain>
    </source>
</reference>
<dbReference type="AlphaFoldDB" id="A0A9D6LB94"/>
<evidence type="ECO:0000313" key="3">
    <source>
        <dbReference type="Proteomes" id="UP000807850"/>
    </source>
</evidence>
<name>A0A9D6LB94_UNCEI</name>
<dbReference type="Proteomes" id="UP000807850">
    <property type="component" value="Unassembled WGS sequence"/>
</dbReference>
<comment type="caution">
    <text evidence="2">The sequence shown here is derived from an EMBL/GenBank/DDBJ whole genome shotgun (WGS) entry which is preliminary data.</text>
</comment>
<proteinExistence type="predicted"/>
<keyword evidence="1" id="KW-0472">Membrane</keyword>
<evidence type="ECO:0000256" key="1">
    <source>
        <dbReference type="SAM" id="Phobius"/>
    </source>
</evidence>
<feature type="transmembrane region" description="Helical" evidence="1">
    <location>
        <begin position="31"/>
        <end position="64"/>
    </location>
</feature>
<sequence>MADRPPAPPPVDPSAPLEWSFNPWHERPAQAWGAAAVVIVTVALVAGAGLPALVTAALAAGLGAALGRALLPARCALDDAGVRWGVGPLVQRRPWSAFRRAVRAGDGVLLSPFSRRSRLDAYRAVFLPFPSRLAARLVPDIDARLARHGL</sequence>
<evidence type="ECO:0000313" key="2">
    <source>
        <dbReference type="EMBL" id="MBI3540385.1"/>
    </source>
</evidence>